<dbReference type="GeneID" id="94299190"/>
<keyword evidence="2" id="KW-1185">Reference proteome</keyword>
<dbReference type="RefSeq" id="XP_067763822.1">
    <property type="nucleotide sequence ID" value="XM_067909001.1"/>
</dbReference>
<sequence>MQLSNYSNILVTKLYSSIPTNLKKITLLITLLQRPSQKILTSIRPPQQYCRQLPPLCPTHPYQTVHDASLQYRQDSLDITMSVHPESLNDVHSDTSEVPN</sequence>
<comment type="caution">
    <text evidence="1">The sequence shown here is derived from an EMBL/GenBank/DDBJ whole genome shotgun (WGS) entry which is preliminary data.</text>
</comment>
<proteinExistence type="predicted"/>
<dbReference type="AlphaFoldDB" id="A0A9P8RXI9"/>
<name>A0A9P8RXI9_9EUKA</name>
<reference evidence="1 2" key="1">
    <citation type="journal article" date="2014" name="PLoS Genet.">
        <title>The Genome of Spironucleus salmonicida Highlights a Fish Pathogen Adapted to Fluctuating Environments.</title>
        <authorList>
            <person name="Xu F."/>
            <person name="Jerlstrom-Hultqvist J."/>
            <person name="Einarsson E."/>
            <person name="Astvaldsson A."/>
            <person name="Svard S.G."/>
            <person name="Andersson J.O."/>
        </authorList>
    </citation>
    <scope>NUCLEOTIDE SEQUENCE [LARGE SCALE GENOMIC DNA]</scope>
    <source>
        <strain evidence="1 2">ATCC 50377</strain>
    </source>
</reference>
<dbReference type="EMBL" id="AUWU02000005">
    <property type="protein sequence ID" value="KAH0573049.1"/>
    <property type="molecule type" value="Genomic_DNA"/>
</dbReference>
<accession>A0A9P8RXI9</accession>
<gene>
    <name evidence="1" type="ORF">SS50377_25167</name>
</gene>
<protein>
    <submittedName>
        <fullName evidence="1">Uncharacterized protein</fullName>
    </submittedName>
</protein>
<organism evidence="1 2">
    <name type="scientific">Spironucleus salmonicida</name>
    <dbReference type="NCBI Taxonomy" id="348837"/>
    <lineage>
        <taxon>Eukaryota</taxon>
        <taxon>Metamonada</taxon>
        <taxon>Diplomonadida</taxon>
        <taxon>Hexamitidae</taxon>
        <taxon>Hexamitinae</taxon>
        <taxon>Spironucleus</taxon>
    </lineage>
</organism>
<evidence type="ECO:0000313" key="2">
    <source>
        <dbReference type="Proteomes" id="UP000018208"/>
    </source>
</evidence>
<evidence type="ECO:0000313" key="1">
    <source>
        <dbReference type="EMBL" id="KAH0573049.1"/>
    </source>
</evidence>
<dbReference type="KEGG" id="ssao:94299190"/>
<dbReference type="Proteomes" id="UP000018208">
    <property type="component" value="Unassembled WGS sequence"/>
</dbReference>